<reference evidence="1 2" key="1">
    <citation type="journal article" date="2023" name="Plants (Basel)">
        <title>Bridging the Gap: Combining Genomics and Transcriptomics Approaches to Understand Stylosanthes scabra, an Orphan Legume from the Brazilian Caatinga.</title>
        <authorList>
            <person name="Ferreira-Neto J.R.C."/>
            <person name="da Silva M.D."/>
            <person name="Binneck E."/>
            <person name="de Melo N.F."/>
            <person name="da Silva R.H."/>
            <person name="de Melo A.L.T.M."/>
            <person name="Pandolfi V."/>
            <person name="Bustamante F.O."/>
            <person name="Brasileiro-Vidal A.C."/>
            <person name="Benko-Iseppon A.M."/>
        </authorList>
    </citation>
    <scope>NUCLEOTIDE SEQUENCE [LARGE SCALE GENOMIC DNA]</scope>
    <source>
        <tissue evidence="1">Leaves</tissue>
    </source>
</reference>
<evidence type="ECO:0000313" key="2">
    <source>
        <dbReference type="Proteomes" id="UP001341840"/>
    </source>
</evidence>
<gene>
    <name evidence="1" type="ORF">PIB30_103595</name>
</gene>
<protein>
    <submittedName>
        <fullName evidence="1">Uncharacterized protein</fullName>
    </submittedName>
</protein>
<keyword evidence="2" id="KW-1185">Reference proteome</keyword>
<accession>A0ABU6VZ95</accession>
<organism evidence="1 2">
    <name type="scientific">Stylosanthes scabra</name>
    <dbReference type="NCBI Taxonomy" id="79078"/>
    <lineage>
        <taxon>Eukaryota</taxon>
        <taxon>Viridiplantae</taxon>
        <taxon>Streptophyta</taxon>
        <taxon>Embryophyta</taxon>
        <taxon>Tracheophyta</taxon>
        <taxon>Spermatophyta</taxon>
        <taxon>Magnoliopsida</taxon>
        <taxon>eudicotyledons</taxon>
        <taxon>Gunneridae</taxon>
        <taxon>Pentapetalae</taxon>
        <taxon>rosids</taxon>
        <taxon>fabids</taxon>
        <taxon>Fabales</taxon>
        <taxon>Fabaceae</taxon>
        <taxon>Papilionoideae</taxon>
        <taxon>50 kb inversion clade</taxon>
        <taxon>dalbergioids sensu lato</taxon>
        <taxon>Dalbergieae</taxon>
        <taxon>Pterocarpus clade</taxon>
        <taxon>Stylosanthes</taxon>
    </lineage>
</organism>
<dbReference type="EMBL" id="JASCZI010154433">
    <property type="protein sequence ID" value="MED6178003.1"/>
    <property type="molecule type" value="Genomic_DNA"/>
</dbReference>
<sequence>MLYAYTWEDESWSRSRLWQRDRGLPCEQGNRNKEVIDFDPEVERTLRKIRKKAKQKTQDQHIEEVVQNTMAAEANNPAKTLMDYTIPSTASSGSSIVRPNIDANNFELKPALIQLVQ</sequence>
<evidence type="ECO:0000313" key="1">
    <source>
        <dbReference type="EMBL" id="MED6178003.1"/>
    </source>
</evidence>
<proteinExistence type="predicted"/>
<comment type="caution">
    <text evidence="1">The sequence shown here is derived from an EMBL/GenBank/DDBJ whole genome shotgun (WGS) entry which is preliminary data.</text>
</comment>
<dbReference type="Proteomes" id="UP001341840">
    <property type="component" value="Unassembled WGS sequence"/>
</dbReference>
<name>A0ABU6VZ95_9FABA</name>